<reference evidence="2" key="2">
    <citation type="submission" date="2021-01" db="EMBL/GenBank/DDBJ databases">
        <authorList>
            <person name="Hahn C.R."/>
            <person name="Youssef N.H."/>
            <person name="Elshahed M."/>
        </authorList>
    </citation>
    <scope>NUCLEOTIDE SEQUENCE</scope>
    <source>
        <strain evidence="2">Zod_Metabat.24</strain>
    </source>
</reference>
<feature type="transmembrane region" description="Helical" evidence="1">
    <location>
        <begin position="61"/>
        <end position="81"/>
    </location>
</feature>
<evidence type="ECO:0000313" key="2">
    <source>
        <dbReference type="EMBL" id="MBN1573117.1"/>
    </source>
</evidence>
<dbReference type="AlphaFoldDB" id="A0A9D8KFD1"/>
<keyword evidence="1" id="KW-0812">Transmembrane</keyword>
<evidence type="ECO:0000313" key="3">
    <source>
        <dbReference type="Proteomes" id="UP000809273"/>
    </source>
</evidence>
<feature type="transmembrane region" description="Helical" evidence="1">
    <location>
        <begin position="21"/>
        <end position="41"/>
    </location>
</feature>
<feature type="transmembrane region" description="Helical" evidence="1">
    <location>
        <begin position="138"/>
        <end position="165"/>
    </location>
</feature>
<comment type="caution">
    <text evidence="2">The sequence shown here is derived from an EMBL/GenBank/DDBJ whole genome shotgun (WGS) entry which is preliminary data.</text>
</comment>
<proteinExistence type="predicted"/>
<feature type="transmembrane region" description="Helical" evidence="1">
    <location>
        <begin position="101"/>
        <end position="118"/>
    </location>
</feature>
<dbReference type="EMBL" id="JAFGIX010000040">
    <property type="protein sequence ID" value="MBN1573117.1"/>
    <property type="molecule type" value="Genomic_DNA"/>
</dbReference>
<dbReference type="Proteomes" id="UP000809273">
    <property type="component" value="Unassembled WGS sequence"/>
</dbReference>
<organism evidence="2 3">
    <name type="scientific">Candidatus Zymogenus saltonus</name>
    <dbReference type="NCBI Taxonomy" id="2844893"/>
    <lineage>
        <taxon>Bacteria</taxon>
        <taxon>Deltaproteobacteria</taxon>
        <taxon>Candidatus Zymogenia</taxon>
        <taxon>Candidatus Zymogeniales</taxon>
        <taxon>Candidatus Zymogenaceae</taxon>
        <taxon>Candidatus Zymogenus</taxon>
    </lineage>
</organism>
<keyword evidence="1" id="KW-0472">Membrane</keyword>
<reference evidence="2" key="1">
    <citation type="journal article" date="2021" name="Environ. Microbiol.">
        <title>Genomic characterization of three novel Desulfobacterota classes expand the metabolic and phylogenetic diversity of the phylum.</title>
        <authorList>
            <person name="Murphy C.L."/>
            <person name="Biggerstaff J."/>
            <person name="Eichhorn A."/>
            <person name="Ewing E."/>
            <person name="Shahan R."/>
            <person name="Soriano D."/>
            <person name="Stewart S."/>
            <person name="VanMol K."/>
            <person name="Walker R."/>
            <person name="Walters P."/>
            <person name="Elshahed M.S."/>
            <person name="Youssef N.H."/>
        </authorList>
    </citation>
    <scope>NUCLEOTIDE SEQUENCE</scope>
    <source>
        <strain evidence="2">Zod_Metabat.24</strain>
    </source>
</reference>
<evidence type="ECO:0000256" key="1">
    <source>
        <dbReference type="SAM" id="Phobius"/>
    </source>
</evidence>
<gene>
    <name evidence="2" type="ORF">JW984_07975</name>
</gene>
<sequence length="208" mass="22889">MILLFEILSFALTGALIFHSVKVRGTAFTILFFVTGAVLGILRENVVAQVTDLYSYNPSAFTFWIGAAPLVLAVFWSFTTYISMTLSERLVHGDFVEGKRLVPILLVSMVFMGAYAAMNEAMASVFPMVIWKLQPAATIWGGAPIMVVFGYGGLALIFLTGVYIIQKRRWRVWVKVVVGVLSTLLMIPLHLAWIAGVRAVIAKAVTLL</sequence>
<name>A0A9D8KFD1_9DELT</name>
<protein>
    <submittedName>
        <fullName evidence="2">Uncharacterized protein</fullName>
    </submittedName>
</protein>
<accession>A0A9D8KFD1</accession>
<keyword evidence="1" id="KW-1133">Transmembrane helix</keyword>
<feature type="transmembrane region" description="Helical" evidence="1">
    <location>
        <begin position="172"/>
        <end position="195"/>
    </location>
</feature>